<dbReference type="CTD" id="35848"/>
<evidence type="ECO:0000256" key="1">
    <source>
        <dbReference type="ARBA" id="ARBA00004323"/>
    </source>
</evidence>
<organism evidence="11 12">
    <name type="scientific">Bombyx mandarina</name>
    <name type="common">Wild silk moth</name>
    <name type="synonym">Wild silkworm</name>
    <dbReference type="NCBI Taxonomy" id="7092"/>
    <lineage>
        <taxon>Eukaryota</taxon>
        <taxon>Metazoa</taxon>
        <taxon>Ecdysozoa</taxon>
        <taxon>Arthropoda</taxon>
        <taxon>Hexapoda</taxon>
        <taxon>Insecta</taxon>
        <taxon>Pterygota</taxon>
        <taxon>Neoptera</taxon>
        <taxon>Endopterygota</taxon>
        <taxon>Lepidoptera</taxon>
        <taxon>Glossata</taxon>
        <taxon>Ditrysia</taxon>
        <taxon>Bombycoidea</taxon>
        <taxon>Bombycidae</taxon>
        <taxon>Bombycinae</taxon>
        <taxon>Bombyx</taxon>
    </lineage>
</organism>
<evidence type="ECO:0000256" key="9">
    <source>
        <dbReference type="ARBA" id="ARBA00023136"/>
    </source>
</evidence>
<dbReference type="PANTHER" id="PTHR11214:SF3">
    <property type="entry name" value="BETA-1,3-GALACTOSYLTRANSFERASE 6"/>
    <property type="match status" value="1"/>
</dbReference>
<dbReference type="GO" id="GO:0047220">
    <property type="term" value="F:galactosylxylosylprotein 3-beta-galactosyltransferase activity"/>
    <property type="evidence" value="ECO:0007669"/>
    <property type="project" value="TreeGrafter"/>
</dbReference>
<dbReference type="GO" id="GO:0006024">
    <property type="term" value="P:glycosaminoglycan biosynthetic process"/>
    <property type="evidence" value="ECO:0007669"/>
    <property type="project" value="TreeGrafter"/>
</dbReference>
<feature type="transmembrane region" description="Helical" evidence="10">
    <location>
        <begin position="12"/>
        <end position="31"/>
    </location>
</feature>
<keyword evidence="3 10" id="KW-0328">Glycosyltransferase</keyword>
<dbReference type="AlphaFoldDB" id="A0A6J2K7B1"/>
<dbReference type="GO" id="GO:0006493">
    <property type="term" value="P:protein O-linked glycosylation"/>
    <property type="evidence" value="ECO:0007669"/>
    <property type="project" value="TreeGrafter"/>
</dbReference>
<protein>
    <recommendedName>
        <fullName evidence="10">Hexosyltransferase</fullName>
        <ecNumber evidence="10">2.4.1.-</ecNumber>
    </recommendedName>
</protein>
<keyword evidence="11" id="KW-1185">Reference proteome</keyword>
<dbReference type="PANTHER" id="PTHR11214">
    <property type="entry name" value="BETA-1,3-N-ACETYLGLUCOSAMINYLTRANSFERASE"/>
    <property type="match status" value="1"/>
</dbReference>
<dbReference type="Proteomes" id="UP000504629">
    <property type="component" value="Unplaced"/>
</dbReference>
<keyword evidence="9 10" id="KW-0472">Membrane</keyword>
<evidence type="ECO:0000256" key="5">
    <source>
        <dbReference type="ARBA" id="ARBA00022692"/>
    </source>
</evidence>
<dbReference type="OrthoDB" id="1158011at2759"/>
<dbReference type="Gene3D" id="3.90.550.50">
    <property type="match status" value="1"/>
</dbReference>
<dbReference type="KEGG" id="bman:114247960"/>
<evidence type="ECO:0000256" key="10">
    <source>
        <dbReference type="RuleBase" id="RU363063"/>
    </source>
</evidence>
<dbReference type="Pfam" id="PF01762">
    <property type="entry name" value="Galactosyl_T"/>
    <property type="match status" value="1"/>
</dbReference>
<keyword evidence="5 10" id="KW-0812">Transmembrane</keyword>
<name>A0A6J2K7B1_BOMMA</name>
<sequence length="369" mass="42877">MLVSFIRKFKIVILFSLFFFYLGCGITLSLIRLDCADAVTKTFKSDPDITTSSDGIEYAVLVFSGPENKNKRDAIRSTWAKLANNIFKENGEKLYKWNHTKISRQNQQNIIKLYFVIGLQKLSLLEIMKLNDENSRSNDMLLIDDLQDSYDNLTSKVLKALKWFSENLKNLRYLIKCDDDSFVRIDLIVRDLEAFAPKMDGEEIKSFVSYKVGWLKSHSAYNGLYWGYFSGKAKVFMSGKWKETDWFLCDNYLPYARGGGYVISRSIVDFVGKNAELLSHYNSEDVSMGVWTAPLDRINRVHDIRFDTEWKTRGCSTNMLVRHKQTPSDMFQLFKNLINSHGNKLCKHESTERKSYLYNWNVLPSECCH</sequence>
<comment type="similarity">
    <text evidence="2 10">Belongs to the glycosyltransferase 31 family.</text>
</comment>
<evidence type="ECO:0000256" key="7">
    <source>
        <dbReference type="ARBA" id="ARBA00022989"/>
    </source>
</evidence>
<keyword evidence="6 10" id="KW-0735">Signal-anchor</keyword>
<evidence type="ECO:0000256" key="8">
    <source>
        <dbReference type="ARBA" id="ARBA00023034"/>
    </source>
</evidence>
<keyword evidence="8 10" id="KW-0333">Golgi apparatus</keyword>
<proteinExistence type="inferred from homology"/>
<dbReference type="InterPro" id="IPR002659">
    <property type="entry name" value="Glyco_trans_31"/>
</dbReference>
<dbReference type="GeneID" id="114247960"/>
<reference evidence="12" key="1">
    <citation type="submission" date="2025-08" db="UniProtKB">
        <authorList>
            <consortium name="RefSeq"/>
        </authorList>
    </citation>
    <scope>IDENTIFICATION</scope>
    <source>
        <tissue evidence="12">Silk gland</tissue>
    </source>
</reference>
<keyword evidence="4" id="KW-0808">Transferase</keyword>
<comment type="subcellular location">
    <subcellularLocation>
        <location evidence="1 10">Golgi apparatus membrane</location>
        <topology evidence="1 10">Single-pass type II membrane protein</topology>
    </subcellularLocation>
</comment>
<keyword evidence="7 10" id="KW-1133">Transmembrane helix</keyword>
<dbReference type="RefSeq" id="XP_028036857.1">
    <property type="nucleotide sequence ID" value="XM_028181056.1"/>
</dbReference>
<gene>
    <name evidence="12" type="primary">LOC114247960</name>
</gene>
<evidence type="ECO:0000256" key="4">
    <source>
        <dbReference type="ARBA" id="ARBA00022679"/>
    </source>
</evidence>
<dbReference type="GO" id="GO:0000139">
    <property type="term" value="C:Golgi membrane"/>
    <property type="evidence" value="ECO:0007669"/>
    <property type="project" value="UniProtKB-SubCell"/>
</dbReference>
<evidence type="ECO:0000313" key="11">
    <source>
        <dbReference type="Proteomes" id="UP000504629"/>
    </source>
</evidence>
<evidence type="ECO:0000256" key="3">
    <source>
        <dbReference type="ARBA" id="ARBA00022676"/>
    </source>
</evidence>
<evidence type="ECO:0000256" key="6">
    <source>
        <dbReference type="ARBA" id="ARBA00022968"/>
    </source>
</evidence>
<evidence type="ECO:0000313" key="12">
    <source>
        <dbReference type="RefSeq" id="XP_028036857.1"/>
    </source>
</evidence>
<accession>A0A6J2K7B1</accession>
<evidence type="ECO:0000256" key="2">
    <source>
        <dbReference type="ARBA" id="ARBA00008661"/>
    </source>
</evidence>
<dbReference type="EC" id="2.4.1.-" evidence="10"/>